<evidence type="ECO:0000313" key="2">
    <source>
        <dbReference type="Proteomes" id="UP001549076"/>
    </source>
</evidence>
<dbReference type="EMBL" id="JBEPML010000006">
    <property type="protein sequence ID" value="MET3791896.1"/>
    <property type="molecule type" value="Genomic_DNA"/>
</dbReference>
<reference evidence="1 2" key="1">
    <citation type="submission" date="2024-06" db="EMBL/GenBank/DDBJ databases">
        <title>Genomic Encyclopedia of Type Strains, Phase IV (KMG-IV): sequencing the most valuable type-strain genomes for metagenomic binning, comparative biology and taxonomic classification.</title>
        <authorList>
            <person name="Goeker M."/>
        </authorList>
    </citation>
    <scope>NUCLEOTIDE SEQUENCE [LARGE SCALE GENOMIC DNA]</scope>
    <source>
        <strain evidence="1 2">DSM 27865</strain>
    </source>
</reference>
<keyword evidence="2" id="KW-1185">Reference proteome</keyword>
<dbReference type="Pfam" id="PF14022">
    <property type="entry name" value="DUF4238"/>
    <property type="match status" value="1"/>
</dbReference>
<dbReference type="Proteomes" id="UP001549076">
    <property type="component" value="Unassembled WGS sequence"/>
</dbReference>
<comment type="caution">
    <text evidence="1">The sequence shown here is derived from an EMBL/GenBank/DDBJ whole genome shotgun (WGS) entry which is preliminary data.</text>
</comment>
<sequence>MPLDHFIPQVHLRNFYSADDKGRLVAVKKDDLKTFHPWSEDVCRRSDGSTNLYLHEPRAIEEFLKRIEPNYNAALDALRNRAIGVEHVYVIAGFVAYIVSCSPTAMRMNTPHIAATVRSAAELLDAQGLIPPMPEAFGNRGLTELLDDGSVKITIDEKYPQAIGISQIEGRVYIFGNALWDIMFADPSDGAFFTSDFPVSLGPSYDPRVVSKTVPLAPDVAVCIHPQVRERGKEPDFSFPEFRAKFRRLKAKEIRLINRGLVESAETMVFYHRDADWLLPFVRKHRDFRADAIVTRIPMPTGGNMIAARQGIVPFKRPSLA</sequence>
<organism evidence="1 2">
    <name type="scientific">Aquamicrobium terrae</name>
    <dbReference type="NCBI Taxonomy" id="1324945"/>
    <lineage>
        <taxon>Bacteria</taxon>
        <taxon>Pseudomonadati</taxon>
        <taxon>Pseudomonadota</taxon>
        <taxon>Alphaproteobacteria</taxon>
        <taxon>Hyphomicrobiales</taxon>
        <taxon>Phyllobacteriaceae</taxon>
        <taxon>Aquamicrobium</taxon>
    </lineage>
</organism>
<dbReference type="InterPro" id="IPR025332">
    <property type="entry name" value="DUF4238"/>
</dbReference>
<gene>
    <name evidence="1" type="ORF">ABID37_002106</name>
</gene>
<dbReference type="RefSeq" id="WP_354194394.1">
    <property type="nucleotide sequence ID" value="NZ_JBEPML010000006.1"/>
</dbReference>
<proteinExistence type="predicted"/>
<evidence type="ECO:0000313" key="1">
    <source>
        <dbReference type="EMBL" id="MET3791896.1"/>
    </source>
</evidence>
<protein>
    <recommendedName>
        <fullName evidence="3">DUF4238 domain-containing protein</fullName>
    </recommendedName>
</protein>
<name>A0ABV2MYM0_9HYPH</name>
<accession>A0ABV2MYM0</accession>
<evidence type="ECO:0008006" key="3">
    <source>
        <dbReference type="Google" id="ProtNLM"/>
    </source>
</evidence>